<dbReference type="RefSeq" id="WP_142660846.1">
    <property type="nucleotide sequence ID" value="NZ_CABFVA020000114.1"/>
</dbReference>
<evidence type="ECO:0000259" key="2">
    <source>
        <dbReference type="Pfam" id="PF22818"/>
    </source>
</evidence>
<dbReference type="EC" id="4.2.1.59" evidence="3"/>
<dbReference type="EMBL" id="CABFVA020000114">
    <property type="protein sequence ID" value="VVM07935.1"/>
    <property type="molecule type" value="Genomic_DNA"/>
</dbReference>
<dbReference type="Pfam" id="PF22818">
    <property type="entry name" value="ApeI-like"/>
    <property type="match status" value="1"/>
</dbReference>
<dbReference type="GO" id="GO:0019171">
    <property type="term" value="F:(3R)-hydroxyacyl-[acyl-carrier-protein] dehydratase activity"/>
    <property type="evidence" value="ECO:0007669"/>
    <property type="project" value="UniProtKB-EC"/>
</dbReference>
<dbReference type="OrthoDB" id="9772788at2"/>
<proteinExistence type="predicted"/>
<feature type="domain" description="ApeI dehydratase-like" evidence="2">
    <location>
        <begin position="22"/>
        <end position="119"/>
    </location>
</feature>
<name>A0A5E6MJ08_9BACT</name>
<evidence type="ECO:0000313" key="4">
    <source>
        <dbReference type="Proteomes" id="UP000334923"/>
    </source>
</evidence>
<keyword evidence="1 3" id="KW-0456">Lyase</keyword>
<dbReference type="PANTHER" id="PTHR30272">
    <property type="entry name" value="3-HYDROXYACYL-[ACYL-CARRIER-PROTEIN] DEHYDRATASE"/>
    <property type="match status" value="1"/>
</dbReference>
<protein>
    <submittedName>
        <fullName evidence="3">3-hydroxyacyl-[acyl-carrier-protein] dehydratase</fullName>
        <ecNumber evidence="3">4.2.1.59</ecNumber>
    </submittedName>
</protein>
<organism evidence="3 4">
    <name type="scientific">Methylacidimicrobium tartarophylax</name>
    <dbReference type="NCBI Taxonomy" id="1041768"/>
    <lineage>
        <taxon>Bacteria</taxon>
        <taxon>Pseudomonadati</taxon>
        <taxon>Verrucomicrobiota</taxon>
        <taxon>Methylacidimicrobium</taxon>
    </lineage>
</organism>
<dbReference type="PANTHER" id="PTHR30272:SF1">
    <property type="entry name" value="3-HYDROXYACYL-[ACYL-CARRIER-PROTEIN] DEHYDRATASE"/>
    <property type="match status" value="1"/>
</dbReference>
<evidence type="ECO:0000313" key="3">
    <source>
        <dbReference type="EMBL" id="VVM07935.1"/>
    </source>
</evidence>
<dbReference type="SUPFAM" id="SSF54637">
    <property type="entry name" value="Thioesterase/thiol ester dehydrase-isomerase"/>
    <property type="match status" value="1"/>
</dbReference>
<dbReference type="InterPro" id="IPR054545">
    <property type="entry name" value="ApeI-like"/>
</dbReference>
<keyword evidence="4" id="KW-1185">Reference proteome</keyword>
<accession>A0A5E6MJ08</accession>
<evidence type="ECO:0000256" key="1">
    <source>
        <dbReference type="ARBA" id="ARBA00023239"/>
    </source>
</evidence>
<gene>
    <name evidence="3" type="primary">fabZ</name>
    <name evidence="3" type="ORF">MAMT_02017</name>
</gene>
<dbReference type="Proteomes" id="UP000334923">
    <property type="component" value="Unassembled WGS sequence"/>
</dbReference>
<dbReference type="AlphaFoldDB" id="A0A5E6MJ08"/>
<dbReference type="InterPro" id="IPR013114">
    <property type="entry name" value="FabA_FabZ"/>
</dbReference>
<reference evidence="3 4" key="1">
    <citation type="submission" date="2019-09" db="EMBL/GenBank/DDBJ databases">
        <authorList>
            <person name="Cremers G."/>
        </authorList>
    </citation>
    <scope>NUCLEOTIDE SEQUENCE [LARGE SCALE GENOMIC DNA]</scope>
    <source>
        <strain evidence="3">4A</strain>
    </source>
</reference>
<dbReference type="Gene3D" id="3.10.129.10">
    <property type="entry name" value="Hotdog Thioesterase"/>
    <property type="match status" value="1"/>
</dbReference>
<dbReference type="InterPro" id="IPR029069">
    <property type="entry name" value="HotDog_dom_sf"/>
</dbReference>
<sequence>MMAPELPHGPGFTWVDEVEVDRTEGSARAKKFLDPSLPVFADHFPGRALFPGVLLVECGAQAAGCLWSELLGLSRAQPLLLAQILAFKFVRAALPGQTLSIEVKRERVYGSLAEFSVLIRESDEPVAGGRVLLASAAGSCG</sequence>